<keyword evidence="5" id="KW-1185">Reference proteome</keyword>
<protein>
    <submittedName>
        <fullName evidence="4">Ribosomal large subunit pseudouridine synthase D</fullName>
    </submittedName>
</protein>
<feature type="compositionally biased region" description="Polar residues" evidence="2">
    <location>
        <begin position="36"/>
        <end position="54"/>
    </location>
</feature>
<dbReference type="AlphaFoldDB" id="D7G898"/>
<name>D7G898_ECTSI</name>
<proteinExistence type="inferred from homology"/>
<dbReference type="GO" id="GO:0000455">
    <property type="term" value="P:enzyme-directed rRNA pseudouridine synthesis"/>
    <property type="evidence" value="ECO:0007669"/>
    <property type="project" value="TreeGrafter"/>
</dbReference>
<dbReference type="GO" id="GO:0003723">
    <property type="term" value="F:RNA binding"/>
    <property type="evidence" value="ECO:0007669"/>
    <property type="project" value="InterPro"/>
</dbReference>
<evidence type="ECO:0000259" key="3">
    <source>
        <dbReference type="Pfam" id="PF00849"/>
    </source>
</evidence>
<feature type="region of interest" description="Disordered" evidence="2">
    <location>
        <begin position="168"/>
        <end position="204"/>
    </location>
</feature>
<dbReference type="PANTHER" id="PTHR21600:SF87">
    <property type="entry name" value="RNA PSEUDOURIDYLATE SYNTHASE DOMAIN-CONTAINING PROTEIN 1"/>
    <property type="match status" value="1"/>
</dbReference>
<dbReference type="InterPro" id="IPR006145">
    <property type="entry name" value="PsdUridine_synth_RsuA/RluA"/>
</dbReference>
<dbReference type="Gene3D" id="3.30.2350.10">
    <property type="entry name" value="Pseudouridine synthase"/>
    <property type="match status" value="1"/>
</dbReference>
<dbReference type="InterPro" id="IPR020103">
    <property type="entry name" value="PsdUridine_synth_cat_dom_sf"/>
</dbReference>
<dbReference type="Pfam" id="PF00849">
    <property type="entry name" value="PseudoU_synth_2"/>
    <property type="match status" value="1"/>
</dbReference>
<dbReference type="PANTHER" id="PTHR21600">
    <property type="entry name" value="MITOCHONDRIAL RNA PSEUDOURIDINE SYNTHASE"/>
    <property type="match status" value="1"/>
</dbReference>
<evidence type="ECO:0000256" key="1">
    <source>
        <dbReference type="ARBA" id="ARBA00010876"/>
    </source>
</evidence>
<dbReference type="Proteomes" id="UP000002630">
    <property type="component" value="Linkage Group LG33"/>
</dbReference>
<sequence>MLLSSRTVLLFGETSRIGRRNGPGARVSVEYTESQTGASGSCTRTKTSWSSTSPRGCRRSRPSTTACRTACFQQASLAVAGISPGSRSLPPPLHAVSRLDVCTSGVVVFARHKDATKQLNELFRARRVKKRYLALLTPGPPVSTGSMVRWRRAWGLVRGLRRKNWRRRREEERDEWRRTEAPFPMPKQPRRQEQHRKNGTMCPTSALIGDDRRGALSVRCCLQLWGFGWSAQRRTVD</sequence>
<dbReference type="InParanoid" id="D7G898"/>
<feature type="region of interest" description="Disordered" evidence="2">
    <location>
        <begin position="36"/>
        <end position="61"/>
    </location>
</feature>
<dbReference type="EMBL" id="FN649117">
    <property type="protein sequence ID" value="CBJ27950.1"/>
    <property type="molecule type" value="Genomic_DNA"/>
</dbReference>
<dbReference type="EMBL" id="FN649758">
    <property type="protein sequence ID" value="CBJ27950.1"/>
    <property type="molecule type" value="Genomic_DNA"/>
</dbReference>
<accession>D7G898</accession>
<dbReference type="InterPro" id="IPR050188">
    <property type="entry name" value="RluA_PseudoU_synthase"/>
</dbReference>
<organism evidence="4 5">
    <name type="scientific">Ectocarpus siliculosus</name>
    <name type="common">Brown alga</name>
    <name type="synonym">Conferva siliculosa</name>
    <dbReference type="NCBI Taxonomy" id="2880"/>
    <lineage>
        <taxon>Eukaryota</taxon>
        <taxon>Sar</taxon>
        <taxon>Stramenopiles</taxon>
        <taxon>Ochrophyta</taxon>
        <taxon>PX clade</taxon>
        <taxon>Phaeophyceae</taxon>
        <taxon>Ectocarpales</taxon>
        <taxon>Ectocarpaceae</taxon>
        <taxon>Ectocarpus</taxon>
    </lineage>
</organism>
<feature type="domain" description="Pseudouridine synthase RsuA/RluA-like" evidence="3">
    <location>
        <begin position="87"/>
        <end position="171"/>
    </location>
</feature>
<evidence type="ECO:0000256" key="2">
    <source>
        <dbReference type="SAM" id="MobiDB-lite"/>
    </source>
</evidence>
<reference evidence="4 5" key="1">
    <citation type="journal article" date="2010" name="Nature">
        <title>The Ectocarpus genome and the independent evolution of multicellularity in brown algae.</title>
        <authorList>
            <person name="Cock J.M."/>
            <person name="Sterck L."/>
            <person name="Rouze P."/>
            <person name="Scornet D."/>
            <person name="Allen A.E."/>
            <person name="Amoutzias G."/>
            <person name="Anthouard V."/>
            <person name="Artiguenave F."/>
            <person name="Aury J.M."/>
            <person name="Badger J.H."/>
            <person name="Beszteri B."/>
            <person name="Billiau K."/>
            <person name="Bonnet E."/>
            <person name="Bothwell J.H."/>
            <person name="Bowler C."/>
            <person name="Boyen C."/>
            <person name="Brownlee C."/>
            <person name="Carrano C.J."/>
            <person name="Charrier B."/>
            <person name="Cho G.Y."/>
            <person name="Coelho S.M."/>
            <person name="Collen J."/>
            <person name="Corre E."/>
            <person name="Da Silva C."/>
            <person name="Delage L."/>
            <person name="Delaroque N."/>
            <person name="Dittami S.M."/>
            <person name="Doulbeau S."/>
            <person name="Elias M."/>
            <person name="Farnham G."/>
            <person name="Gachon C.M."/>
            <person name="Gschloessl B."/>
            <person name="Heesch S."/>
            <person name="Jabbari K."/>
            <person name="Jubin C."/>
            <person name="Kawai H."/>
            <person name="Kimura K."/>
            <person name="Kloareg B."/>
            <person name="Kupper F.C."/>
            <person name="Lang D."/>
            <person name="Le Bail A."/>
            <person name="Leblanc C."/>
            <person name="Lerouge P."/>
            <person name="Lohr M."/>
            <person name="Lopez P.J."/>
            <person name="Martens C."/>
            <person name="Maumus F."/>
            <person name="Michel G."/>
            <person name="Miranda-Saavedra D."/>
            <person name="Morales J."/>
            <person name="Moreau H."/>
            <person name="Motomura T."/>
            <person name="Nagasato C."/>
            <person name="Napoli C.A."/>
            <person name="Nelson D.R."/>
            <person name="Nyvall-Collen P."/>
            <person name="Peters A.F."/>
            <person name="Pommier C."/>
            <person name="Potin P."/>
            <person name="Poulain J."/>
            <person name="Quesneville H."/>
            <person name="Read B."/>
            <person name="Rensing S.A."/>
            <person name="Ritter A."/>
            <person name="Rousvoal S."/>
            <person name="Samanta M."/>
            <person name="Samson G."/>
            <person name="Schroeder D.C."/>
            <person name="Segurens B."/>
            <person name="Strittmatter M."/>
            <person name="Tonon T."/>
            <person name="Tregear J.W."/>
            <person name="Valentin K."/>
            <person name="von Dassow P."/>
            <person name="Yamagishi T."/>
            <person name="Van de Peer Y."/>
            <person name="Wincker P."/>
        </authorList>
    </citation>
    <scope>NUCLEOTIDE SEQUENCE [LARGE SCALE GENOMIC DNA]</scope>
    <source>
        <strain evidence="5">Ec32 / CCAP1310/4</strain>
    </source>
</reference>
<dbReference type="GO" id="GO:0009982">
    <property type="term" value="F:pseudouridine synthase activity"/>
    <property type="evidence" value="ECO:0007669"/>
    <property type="project" value="InterPro"/>
</dbReference>
<comment type="similarity">
    <text evidence="1">Belongs to the pseudouridine synthase RluA family.</text>
</comment>
<gene>
    <name evidence="4" type="ORF">Esi_0088_0009</name>
</gene>
<evidence type="ECO:0000313" key="4">
    <source>
        <dbReference type="EMBL" id="CBJ27950.1"/>
    </source>
</evidence>
<feature type="compositionally biased region" description="Basic and acidic residues" evidence="2">
    <location>
        <begin position="168"/>
        <end position="180"/>
    </location>
</feature>
<evidence type="ECO:0000313" key="5">
    <source>
        <dbReference type="Proteomes" id="UP000002630"/>
    </source>
</evidence>
<dbReference type="OrthoDB" id="424794at2759"/>
<dbReference type="SUPFAM" id="SSF55120">
    <property type="entry name" value="Pseudouridine synthase"/>
    <property type="match status" value="1"/>
</dbReference>